<organism evidence="1 2">
    <name type="scientific">Corynespora cassiicola Philippines</name>
    <dbReference type="NCBI Taxonomy" id="1448308"/>
    <lineage>
        <taxon>Eukaryota</taxon>
        <taxon>Fungi</taxon>
        <taxon>Dikarya</taxon>
        <taxon>Ascomycota</taxon>
        <taxon>Pezizomycotina</taxon>
        <taxon>Dothideomycetes</taxon>
        <taxon>Pleosporomycetidae</taxon>
        <taxon>Pleosporales</taxon>
        <taxon>Corynesporascaceae</taxon>
        <taxon>Corynespora</taxon>
    </lineage>
</organism>
<evidence type="ECO:0000313" key="2">
    <source>
        <dbReference type="Proteomes" id="UP000240883"/>
    </source>
</evidence>
<keyword evidence="2" id="KW-1185">Reference proteome</keyword>
<dbReference type="AlphaFoldDB" id="A0A2T2NPE0"/>
<dbReference type="EMBL" id="KZ678135">
    <property type="protein sequence ID" value="PSN66938.1"/>
    <property type="molecule type" value="Genomic_DNA"/>
</dbReference>
<dbReference type="Proteomes" id="UP000240883">
    <property type="component" value="Unassembled WGS sequence"/>
</dbReference>
<gene>
    <name evidence="1" type="ORF">BS50DRAFT_378663</name>
</gene>
<evidence type="ECO:0000313" key="1">
    <source>
        <dbReference type="EMBL" id="PSN66938.1"/>
    </source>
</evidence>
<accession>A0A2T2NPE0</accession>
<protein>
    <submittedName>
        <fullName evidence="1">Uncharacterized protein</fullName>
    </submittedName>
</protein>
<name>A0A2T2NPE0_CORCC</name>
<reference evidence="1 2" key="1">
    <citation type="journal article" date="2018" name="Front. Microbiol.">
        <title>Genome-Wide Analysis of Corynespora cassiicola Leaf Fall Disease Putative Effectors.</title>
        <authorList>
            <person name="Lopez D."/>
            <person name="Ribeiro S."/>
            <person name="Label P."/>
            <person name="Fumanal B."/>
            <person name="Venisse J.S."/>
            <person name="Kohler A."/>
            <person name="de Oliveira R.R."/>
            <person name="Labutti K."/>
            <person name="Lipzen A."/>
            <person name="Lail K."/>
            <person name="Bauer D."/>
            <person name="Ohm R.A."/>
            <person name="Barry K.W."/>
            <person name="Spatafora J."/>
            <person name="Grigoriev I.V."/>
            <person name="Martin F.M."/>
            <person name="Pujade-Renaud V."/>
        </authorList>
    </citation>
    <scope>NUCLEOTIDE SEQUENCE [LARGE SCALE GENOMIC DNA]</scope>
    <source>
        <strain evidence="1 2">Philippines</strain>
    </source>
</reference>
<proteinExistence type="predicted"/>
<sequence length="188" mass="21660">MPRLWRSRSKILIGIRDHAANNSTLLSNRLPSTWYFPVFSPIDCRCLNYYPNICFIDMTHGLSFYGLCSEFWLLFDFESSRYLGKPPVPRLIHRSLEYELFGMTTWPLSIIQFRSGVEYAKSSVNLHYGMDGLLAAEGPSTTRFGCYVSIHDTNNDRVHVQFTRSSPSLVKRKLVRCFLMELGNTSAL</sequence>